<dbReference type="RefSeq" id="WP_080811815.1">
    <property type="nucleotide sequence ID" value="NZ_CP021983.2"/>
</dbReference>
<keyword evidence="2" id="KW-0812">Transmembrane</keyword>
<feature type="compositionally biased region" description="Basic residues" evidence="1">
    <location>
        <begin position="95"/>
        <end position="104"/>
    </location>
</feature>
<feature type="transmembrane region" description="Helical" evidence="2">
    <location>
        <begin position="20"/>
        <end position="43"/>
    </location>
</feature>
<keyword evidence="2" id="KW-0472">Membrane</keyword>
<accession>A0A1Z3HUK5</accession>
<keyword evidence="4" id="KW-1185">Reference proteome</keyword>
<reference evidence="3 4" key="1">
    <citation type="journal article" date="2016" name="Biochim. Biophys. Acta">
        <title>Characterization of red-shifted phycobilisomes isolated from the chlorophyll f-containing cyanobacterium Halomicronema hongdechloris.</title>
        <authorList>
            <person name="Li Y."/>
            <person name="Lin Y."/>
            <person name="Garvey C.J."/>
            <person name="Birch D."/>
            <person name="Corkery R.W."/>
            <person name="Loughlin P.C."/>
            <person name="Scheer H."/>
            <person name="Willows R.D."/>
            <person name="Chen M."/>
        </authorList>
    </citation>
    <scope>NUCLEOTIDE SEQUENCE [LARGE SCALE GENOMIC DNA]</scope>
    <source>
        <strain evidence="3 4">C2206</strain>
    </source>
</reference>
<sequence length="104" mass="11617">MVDKTDLFDKAAPVALKIWLAFLLIFVVLGYPVLASILFGAIAGMAGGMVSAWWATPGGEPIPDANTPLRRVGRRLKQGQEQLRRLPMPFGSPRQRQRYSRPRR</sequence>
<evidence type="ECO:0000256" key="1">
    <source>
        <dbReference type="SAM" id="MobiDB-lite"/>
    </source>
</evidence>
<organism evidence="3 4">
    <name type="scientific">Halomicronema hongdechloris C2206</name>
    <dbReference type="NCBI Taxonomy" id="1641165"/>
    <lineage>
        <taxon>Bacteria</taxon>
        <taxon>Bacillati</taxon>
        <taxon>Cyanobacteriota</taxon>
        <taxon>Cyanophyceae</taxon>
        <taxon>Nodosilineales</taxon>
        <taxon>Nodosilineaceae</taxon>
        <taxon>Halomicronema</taxon>
    </lineage>
</organism>
<protein>
    <submittedName>
        <fullName evidence="3">Uncharacterized protein</fullName>
    </submittedName>
</protein>
<evidence type="ECO:0000313" key="4">
    <source>
        <dbReference type="Proteomes" id="UP000191901"/>
    </source>
</evidence>
<dbReference type="AlphaFoldDB" id="A0A1Z3HUK5"/>
<dbReference type="KEGG" id="hhg:XM38_049290"/>
<dbReference type="EMBL" id="CP021983">
    <property type="protein sequence ID" value="ASC73955.1"/>
    <property type="molecule type" value="Genomic_DNA"/>
</dbReference>
<proteinExistence type="predicted"/>
<dbReference type="Proteomes" id="UP000191901">
    <property type="component" value="Chromosome"/>
</dbReference>
<evidence type="ECO:0000313" key="3">
    <source>
        <dbReference type="EMBL" id="ASC73955.1"/>
    </source>
</evidence>
<dbReference type="OrthoDB" id="531619at2"/>
<keyword evidence="2" id="KW-1133">Transmembrane helix</keyword>
<name>A0A1Z3HUK5_9CYAN</name>
<feature type="region of interest" description="Disordered" evidence="1">
    <location>
        <begin position="80"/>
        <end position="104"/>
    </location>
</feature>
<evidence type="ECO:0000256" key="2">
    <source>
        <dbReference type="SAM" id="Phobius"/>
    </source>
</evidence>
<gene>
    <name evidence="3" type="ORF">XM38_049290</name>
</gene>